<dbReference type="FunFam" id="3.10.129.10:FF:000004">
    <property type="entry name" value="Tol-pal system-associated acyl-CoA thioesterase"/>
    <property type="match status" value="1"/>
</dbReference>
<dbReference type="InterPro" id="IPR050563">
    <property type="entry name" value="4-hydroxybenzoyl-CoA_TE"/>
</dbReference>
<dbReference type="CDD" id="cd00586">
    <property type="entry name" value="4HBT"/>
    <property type="match status" value="1"/>
</dbReference>
<evidence type="ECO:0000256" key="1">
    <source>
        <dbReference type="ARBA" id="ARBA00005953"/>
    </source>
</evidence>
<dbReference type="NCBIfam" id="TIGR00051">
    <property type="entry name" value="YbgC/FadM family acyl-CoA thioesterase"/>
    <property type="match status" value="1"/>
</dbReference>
<dbReference type="PIRSF" id="PIRSF003230">
    <property type="entry name" value="YbgC"/>
    <property type="match status" value="1"/>
</dbReference>
<dbReference type="InterPro" id="IPR006684">
    <property type="entry name" value="YbgC/YbaW"/>
</dbReference>
<comment type="similarity">
    <text evidence="1">Belongs to the 4-hydroxybenzoyl-CoA thioesterase family.</text>
</comment>
<keyword evidence="2" id="KW-0378">Hydrolase</keyword>
<dbReference type="SUPFAM" id="SSF54637">
    <property type="entry name" value="Thioesterase/thiol ester dehydrase-isomerase"/>
    <property type="match status" value="1"/>
</dbReference>
<evidence type="ECO:0000313" key="3">
    <source>
        <dbReference type="EMBL" id="GEQ99119.1"/>
    </source>
</evidence>
<reference evidence="3 4" key="1">
    <citation type="submission" date="2019-09" db="EMBL/GenBank/DDBJ databases">
        <title>NBRP : Genome information of microbial organism related human and environment.</title>
        <authorList>
            <person name="Hattori M."/>
            <person name="Oshima K."/>
            <person name="Inaba H."/>
            <person name="Suda W."/>
            <person name="Sakamoto M."/>
            <person name="Iino T."/>
            <person name="Kitahara M."/>
            <person name="Oshida Y."/>
            <person name="Iida T."/>
            <person name="Kudo T."/>
            <person name="Itoh T."/>
            <person name="Ohkuma M."/>
        </authorList>
    </citation>
    <scope>NUCLEOTIDE SEQUENCE [LARGE SCALE GENOMIC DNA]</scope>
    <source>
        <strain evidence="3 4">Hi-2</strain>
    </source>
</reference>
<dbReference type="RefSeq" id="WP_150001270.1">
    <property type="nucleotide sequence ID" value="NZ_BKCL01000013.1"/>
</dbReference>
<dbReference type="InterPro" id="IPR008272">
    <property type="entry name" value="HB-CoA_thioesterase_AS"/>
</dbReference>
<protein>
    <submittedName>
        <fullName evidence="3">4-hydroxybenzoyl-CoA thioesterase</fullName>
    </submittedName>
</protein>
<dbReference type="AlphaFoldDB" id="A0A5A7MW36"/>
<dbReference type="Gene3D" id="3.10.129.10">
    <property type="entry name" value="Hotdog Thioesterase"/>
    <property type="match status" value="1"/>
</dbReference>
<dbReference type="PANTHER" id="PTHR31793">
    <property type="entry name" value="4-HYDROXYBENZOYL-COA THIOESTERASE FAMILY MEMBER"/>
    <property type="match status" value="1"/>
</dbReference>
<sequence>MTATGRTDGPQTGWIKDRRHHLPIRIYYEDTDAGGIVYHANYLRFFERARGEMLRLVGIDHVTAWRDQPAGERMGFAVRRVELEYFRPAILDDSLDIQSIVLATAAAYVDVQQAVLRGGVLLARADLRVALVNDNGRPCRLPLAWRTILKALEVPPEARLFARANVE</sequence>
<dbReference type="InterPro" id="IPR029069">
    <property type="entry name" value="HotDog_dom_sf"/>
</dbReference>
<dbReference type="GO" id="GO:0047617">
    <property type="term" value="F:fatty acyl-CoA hydrolase activity"/>
    <property type="evidence" value="ECO:0007669"/>
    <property type="project" value="TreeGrafter"/>
</dbReference>
<name>A0A5A7MW36_9PROT</name>
<organism evidence="3 4">
    <name type="scientific">Iodidimonas gelatinilytica</name>
    <dbReference type="NCBI Taxonomy" id="1236966"/>
    <lineage>
        <taxon>Bacteria</taxon>
        <taxon>Pseudomonadati</taxon>
        <taxon>Pseudomonadota</taxon>
        <taxon>Alphaproteobacteria</taxon>
        <taxon>Iodidimonadales</taxon>
        <taxon>Iodidimonadaceae</taxon>
        <taxon>Iodidimonas</taxon>
    </lineage>
</organism>
<dbReference type="Proteomes" id="UP000322084">
    <property type="component" value="Unassembled WGS sequence"/>
</dbReference>
<dbReference type="Pfam" id="PF13279">
    <property type="entry name" value="4HBT_2"/>
    <property type="match status" value="1"/>
</dbReference>
<evidence type="ECO:0000313" key="4">
    <source>
        <dbReference type="Proteomes" id="UP000322084"/>
    </source>
</evidence>
<dbReference type="PROSITE" id="PS01328">
    <property type="entry name" value="4HBCOA_THIOESTERASE"/>
    <property type="match status" value="1"/>
</dbReference>
<evidence type="ECO:0000256" key="2">
    <source>
        <dbReference type="ARBA" id="ARBA00022801"/>
    </source>
</evidence>
<dbReference type="EMBL" id="BKCL01000013">
    <property type="protein sequence ID" value="GEQ99119.1"/>
    <property type="molecule type" value="Genomic_DNA"/>
</dbReference>
<dbReference type="PANTHER" id="PTHR31793:SF37">
    <property type="entry name" value="ACYL-COA THIOESTER HYDROLASE YBGC"/>
    <property type="match status" value="1"/>
</dbReference>
<accession>A0A5A7MW36</accession>
<gene>
    <name evidence="3" type="ORF">JCM17844_27560</name>
</gene>
<comment type="caution">
    <text evidence="3">The sequence shown here is derived from an EMBL/GenBank/DDBJ whole genome shotgun (WGS) entry which is preliminary data.</text>
</comment>
<proteinExistence type="inferred from homology"/>